<proteinExistence type="predicted"/>
<protein>
    <submittedName>
        <fullName evidence="1">Uncharacterized protein</fullName>
    </submittedName>
</protein>
<organism evidence="1 2">
    <name type="scientific">Undibacterium amnicola</name>
    <dbReference type="NCBI Taxonomy" id="1834038"/>
    <lineage>
        <taxon>Bacteria</taxon>
        <taxon>Pseudomonadati</taxon>
        <taxon>Pseudomonadota</taxon>
        <taxon>Betaproteobacteria</taxon>
        <taxon>Burkholderiales</taxon>
        <taxon>Oxalobacteraceae</taxon>
        <taxon>Undibacterium</taxon>
    </lineage>
</organism>
<evidence type="ECO:0000313" key="2">
    <source>
        <dbReference type="Proteomes" id="UP000643610"/>
    </source>
</evidence>
<sequence>MSLLWPKSLHIGLFPGHIWLHNKRLRIEHPFTIDPLLIEQQILTVLAELLHAHKEQIDQQSHVTFFVSDRFAATTQLPWRKELFRAEEVNNFAQICFEKQFQTIDEQWLMHAEYAHYGADGIAYALRKEWLHQLDALCGQHHVIVRRILPMTAVVYFAKTPKFKQSKQLILVSESTRITAILFENQKLIGLDVEPVVHLAEHAQLRLVRRVGAMHEGIQQIVDWSVDPDSEKTALIVLGEHFPELQVKRVNRQFKTVLN</sequence>
<reference evidence="1 2" key="1">
    <citation type="submission" date="2020-08" db="EMBL/GenBank/DDBJ databases">
        <title>Novel species isolated from subtropical streams in China.</title>
        <authorList>
            <person name="Lu H."/>
        </authorList>
    </citation>
    <scope>NUCLEOTIDE SEQUENCE [LARGE SCALE GENOMIC DNA]</scope>
    <source>
        <strain evidence="1 2">KCTC 52442</strain>
    </source>
</reference>
<comment type="caution">
    <text evidence="1">The sequence shown here is derived from an EMBL/GenBank/DDBJ whole genome shotgun (WGS) entry which is preliminary data.</text>
</comment>
<name>A0ABR6XTX0_9BURK</name>
<dbReference type="Proteomes" id="UP000643610">
    <property type="component" value="Unassembled WGS sequence"/>
</dbReference>
<gene>
    <name evidence="1" type="ORF">H8K33_15405</name>
</gene>
<keyword evidence="2" id="KW-1185">Reference proteome</keyword>
<accession>A0ABR6XTX0</accession>
<dbReference type="RefSeq" id="WP_186891950.1">
    <property type="nucleotide sequence ID" value="NZ_JACOFU010000007.1"/>
</dbReference>
<evidence type="ECO:0000313" key="1">
    <source>
        <dbReference type="EMBL" id="MBC3832896.1"/>
    </source>
</evidence>
<dbReference type="EMBL" id="JACOFU010000007">
    <property type="protein sequence ID" value="MBC3832896.1"/>
    <property type="molecule type" value="Genomic_DNA"/>
</dbReference>